<comment type="caution">
    <text evidence="2">The sequence shown here is derived from an EMBL/GenBank/DDBJ whole genome shotgun (WGS) entry which is preliminary data.</text>
</comment>
<dbReference type="Proteomes" id="UP000179807">
    <property type="component" value="Unassembled WGS sequence"/>
</dbReference>
<protein>
    <recommendedName>
        <fullName evidence="1">BTB domain-containing protein</fullName>
    </recommendedName>
</protein>
<evidence type="ECO:0000259" key="1">
    <source>
        <dbReference type="PROSITE" id="PS50097"/>
    </source>
</evidence>
<accession>A0A1J4KMY3</accession>
<dbReference type="PROSITE" id="PS50097">
    <property type="entry name" value="BTB"/>
    <property type="match status" value="1"/>
</dbReference>
<dbReference type="EMBL" id="MLAK01000559">
    <property type="protein sequence ID" value="OHT12673.1"/>
    <property type="molecule type" value="Genomic_DNA"/>
</dbReference>
<dbReference type="GeneID" id="94834336"/>
<dbReference type="VEuPathDB" id="TrichDB:TRFO_17516"/>
<proteinExistence type="predicted"/>
<dbReference type="RefSeq" id="XP_068365809.1">
    <property type="nucleotide sequence ID" value="XM_068499632.1"/>
</dbReference>
<dbReference type="SUPFAM" id="SSF54695">
    <property type="entry name" value="POZ domain"/>
    <property type="match status" value="1"/>
</dbReference>
<evidence type="ECO:0000313" key="3">
    <source>
        <dbReference type="Proteomes" id="UP000179807"/>
    </source>
</evidence>
<reference evidence="2" key="1">
    <citation type="submission" date="2016-10" db="EMBL/GenBank/DDBJ databases">
        <authorList>
            <person name="Benchimol M."/>
            <person name="Almeida L.G."/>
            <person name="Vasconcelos A.T."/>
            <person name="Perreira-Neves A."/>
            <person name="Rosa I.A."/>
            <person name="Tasca T."/>
            <person name="Bogo M.R."/>
            <person name="de Souza W."/>
        </authorList>
    </citation>
    <scope>NUCLEOTIDE SEQUENCE [LARGE SCALE GENOMIC DNA]</scope>
    <source>
        <strain evidence="2">K</strain>
    </source>
</reference>
<evidence type="ECO:0000313" key="2">
    <source>
        <dbReference type="EMBL" id="OHT12673.1"/>
    </source>
</evidence>
<feature type="domain" description="BTB" evidence="1">
    <location>
        <begin position="34"/>
        <end position="98"/>
    </location>
</feature>
<sequence>MTSFHFTFHMKRNHYVIQTTIPHQFGKLLTPQVCDFTVTYNFQQIICHKIILFKASNYFRELFLRDPTISSFELPFNPKDTFNLVIDTIYHKTLNKIDPSNFRHTSILTIDNIVPFYACIEFYGFECLQPLTKLYFDHISNKKNIFILLDAAINKYNVPQICDILLPDILVYSRDILQIDSSTTKTIQFYQICPIPIFSKILNRLLFLTRKEKIILINNFLKHKNIITLQDRETLAETIDWSLPDAYSLFIKYDLSWVPPKIARPFLFDIFEKRDNFLSLFKNEVDSLQTYSKNSIGSRWYAFMWINHIINANQSINVNQKINVNQSINTNHIINANTIDNYPEIEVTNFISTLGNTTKPLDVSLYGLIDTYGSPELDQLFEPKYALIPDHYYLAMAKNDQILFHGIDFGDTAMFKPRYIKLITNAIGNESNKNNPECITVVGFNESDGTSENLITRQTPIPDILNPKIGVIETEIFGESLFNKIQINLEGESILGFKMLRLYTVEYKGRFIPFLKDNQ</sequence>
<dbReference type="AlphaFoldDB" id="A0A1J4KMY3"/>
<dbReference type="InterPro" id="IPR000210">
    <property type="entry name" value="BTB/POZ_dom"/>
</dbReference>
<dbReference type="Gene3D" id="3.30.710.10">
    <property type="entry name" value="Potassium Channel Kv1.1, Chain A"/>
    <property type="match status" value="1"/>
</dbReference>
<organism evidence="2 3">
    <name type="scientific">Tritrichomonas foetus</name>
    <dbReference type="NCBI Taxonomy" id="1144522"/>
    <lineage>
        <taxon>Eukaryota</taxon>
        <taxon>Metamonada</taxon>
        <taxon>Parabasalia</taxon>
        <taxon>Tritrichomonadida</taxon>
        <taxon>Tritrichomonadidae</taxon>
        <taxon>Tritrichomonas</taxon>
    </lineage>
</organism>
<dbReference type="CDD" id="cd18186">
    <property type="entry name" value="BTB_POZ_ZBTB_KLHL-like"/>
    <property type="match status" value="1"/>
</dbReference>
<dbReference type="InterPro" id="IPR011333">
    <property type="entry name" value="SKP1/BTB/POZ_sf"/>
</dbReference>
<name>A0A1J4KMY3_9EUKA</name>
<dbReference type="Pfam" id="PF00651">
    <property type="entry name" value="BTB"/>
    <property type="match status" value="1"/>
</dbReference>
<keyword evidence="3" id="KW-1185">Reference proteome</keyword>
<gene>
    <name evidence="2" type="ORF">TRFO_17516</name>
</gene>